<comment type="caution">
    <text evidence="2">The sequence shown here is derived from an EMBL/GenBank/DDBJ whole genome shotgun (WGS) entry which is preliminary data.</text>
</comment>
<dbReference type="SUPFAM" id="SSF50630">
    <property type="entry name" value="Acid proteases"/>
    <property type="match status" value="1"/>
</dbReference>
<dbReference type="InterPro" id="IPR011990">
    <property type="entry name" value="TPR-like_helical_dom_sf"/>
</dbReference>
<evidence type="ECO:0000256" key="1">
    <source>
        <dbReference type="SAM" id="Phobius"/>
    </source>
</evidence>
<reference evidence="2 3" key="1">
    <citation type="submission" date="2024-06" db="EMBL/GenBank/DDBJ databases">
        <title>Genomic Encyclopedia of Type Strains, Phase V (KMG-V): Genome sequencing to study the core and pangenomes of soil and plant-associated prokaryotes.</title>
        <authorList>
            <person name="Whitman W."/>
        </authorList>
    </citation>
    <scope>NUCLEOTIDE SEQUENCE [LARGE SCALE GENOMIC DNA]</scope>
    <source>
        <strain evidence="2 3">NE40</strain>
    </source>
</reference>
<sequence length="409" mass="46616">MPCPDNRLVTLLKRLIIVHSLVLSILMLSTGMIAGWWLHSWPGGSGNETCENHPFQIIRWDSDLSNTTPYQTMQSYHDQPIGERSLFIEALDENRIDDALVIYQQYERKGAGAFLPFRKDLEDWLNHQNSDLSINVLERFTQHYYQDESLLTRLANRYEHQDRLDSAITTLLELKSFTDSSKKRSALNERIHSLSRAVYNQQMKLDRLETLLGLFQRLSSQEADYGFYRFALSQIYLAAGDNNSAIRELEVLQTHSEFGRQAAQLLAALTPPPPVDEPEELPGSTIPLSSRNGHFIIDVSAGNKETVKLLIDTGASLTTLPSDLLQRLRRKKLAARVGHTQLKTAGGYQFAPIYQLKELHIGNFIVRNLQVAELDLYELGSEGLLGMDVLGQFRFHLDQDRNTLTLHQR</sequence>
<dbReference type="InterPro" id="IPR034122">
    <property type="entry name" value="Retropepsin-like_bacterial"/>
</dbReference>
<protein>
    <submittedName>
        <fullName evidence="2">Clan AA aspartic protease (TIGR02281 family)</fullName>
    </submittedName>
</protein>
<organism evidence="2 3">
    <name type="scientific">Endozoicomonas lisbonensis</name>
    <dbReference type="NCBI Taxonomy" id="3120522"/>
    <lineage>
        <taxon>Bacteria</taxon>
        <taxon>Pseudomonadati</taxon>
        <taxon>Pseudomonadota</taxon>
        <taxon>Gammaproteobacteria</taxon>
        <taxon>Oceanospirillales</taxon>
        <taxon>Endozoicomonadaceae</taxon>
        <taxon>Endozoicomonas</taxon>
    </lineage>
</organism>
<feature type="transmembrane region" description="Helical" evidence="1">
    <location>
        <begin position="15"/>
        <end position="38"/>
    </location>
</feature>
<dbReference type="GO" id="GO:0006508">
    <property type="term" value="P:proteolysis"/>
    <property type="evidence" value="ECO:0007669"/>
    <property type="project" value="UniProtKB-KW"/>
</dbReference>
<keyword evidence="1" id="KW-0472">Membrane</keyword>
<dbReference type="EMBL" id="JBEWTB010000002">
    <property type="protein sequence ID" value="MET4756883.1"/>
    <property type="molecule type" value="Genomic_DNA"/>
</dbReference>
<keyword evidence="1" id="KW-0812">Transmembrane</keyword>
<proteinExistence type="predicted"/>
<dbReference type="Gene3D" id="2.40.70.10">
    <property type="entry name" value="Acid Proteases"/>
    <property type="match status" value="1"/>
</dbReference>
<dbReference type="GO" id="GO:0008233">
    <property type="term" value="F:peptidase activity"/>
    <property type="evidence" value="ECO:0007669"/>
    <property type="project" value="UniProtKB-KW"/>
</dbReference>
<dbReference type="InterPro" id="IPR001969">
    <property type="entry name" value="Aspartic_peptidase_AS"/>
</dbReference>
<dbReference type="CDD" id="cd05483">
    <property type="entry name" value="retropepsin_like_bacteria"/>
    <property type="match status" value="1"/>
</dbReference>
<dbReference type="Pfam" id="PF13975">
    <property type="entry name" value="gag-asp_proteas"/>
    <property type="match status" value="1"/>
</dbReference>
<keyword evidence="2" id="KW-0378">Hydrolase</keyword>
<evidence type="ECO:0000313" key="2">
    <source>
        <dbReference type="EMBL" id="MET4756883.1"/>
    </source>
</evidence>
<dbReference type="Proteomes" id="UP001549366">
    <property type="component" value="Unassembled WGS sequence"/>
</dbReference>
<name>A0ABV2SIV9_9GAMM</name>
<dbReference type="PROSITE" id="PS00141">
    <property type="entry name" value="ASP_PROTEASE"/>
    <property type="match status" value="1"/>
</dbReference>
<accession>A0ABV2SIV9</accession>
<keyword evidence="1" id="KW-1133">Transmembrane helix</keyword>
<keyword evidence="2" id="KW-0645">Protease</keyword>
<keyword evidence="3" id="KW-1185">Reference proteome</keyword>
<dbReference type="InterPro" id="IPR021109">
    <property type="entry name" value="Peptidase_aspartic_dom_sf"/>
</dbReference>
<evidence type="ECO:0000313" key="3">
    <source>
        <dbReference type="Proteomes" id="UP001549366"/>
    </source>
</evidence>
<gene>
    <name evidence="2" type="ORF">V5J35_002075</name>
</gene>
<dbReference type="Gene3D" id="1.25.40.10">
    <property type="entry name" value="Tetratricopeptide repeat domain"/>
    <property type="match status" value="1"/>
</dbReference>